<dbReference type="InterPro" id="IPR008271">
    <property type="entry name" value="Ser/Thr_kinase_AS"/>
</dbReference>
<evidence type="ECO:0000256" key="7">
    <source>
        <dbReference type="ARBA" id="ARBA00022741"/>
    </source>
</evidence>
<keyword evidence="19" id="KW-1185">Reference proteome</keyword>
<comment type="caution">
    <text evidence="18">The sequence shown here is derived from an EMBL/GenBank/DDBJ whole genome shotgun (WGS) entry which is preliminary data.</text>
</comment>
<evidence type="ECO:0000313" key="19">
    <source>
        <dbReference type="Proteomes" id="UP001141552"/>
    </source>
</evidence>
<reference evidence="18" key="1">
    <citation type="submission" date="2022-02" db="EMBL/GenBank/DDBJ databases">
        <authorList>
            <person name="Henning P.M."/>
            <person name="McCubbin A.G."/>
            <person name="Shore J.S."/>
        </authorList>
    </citation>
    <scope>NUCLEOTIDE SEQUENCE</scope>
    <source>
        <strain evidence="18">F60SS</strain>
        <tissue evidence="18">Leaves</tissue>
    </source>
</reference>
<evidence type="ECO:0000256" key="16">
    <source>
        <dbReference type="SAM" id="Phobius"/>
    </source>
</evidence>
<evidence type="ECO:0000256" key="14">
    <source>
        <dbReference type="ARBA" id="ARBA00048679"/>
    </source>
</evidence>
<comment type="catalytic activity">
    <reaction evidence="13">
        <text>L-threonyl-[protein] + ATP = O-phospho-L-threonyl-[protein] + ADP + H(+)</text>
        <dbReference type="Rhea" id="RHEA:46608"/>
        <dbReference type="Rhea" id="RHEA-COMP:11060"/>
        <dbReference type="Rhea" id="RHEA-COMP:11605"/>
        <dbReference type="ChEBI" id="CHEBI:15378"/>
        <dbReference type="ChEBI" id="CHEBI:30013"/>
        <dbReference type="ChEBI" id="CHEBI:30616"/>
        <dbReference type="ChEBI" id="CHEBI:61977"/>
        <dbReference type="ChEBI" id="CHEBI:456216"/>
        <dbReference type="EC" id="2.7.11.1"/>
    </reaction>
</comment>
<reference evidence="18" key="2">
    <citation type="journal article" date="2023" name="Plants (Basel)">
        <title>Annotation of the Turnera subulata (Passifloraceae) Draft Genome Reveals the S-Locus Evolved after the Divergence of Turneroideae from Passifloroideae in a Stepwise Manner.</title>
        <authorList>
            <person name="Henning P.M."/>
            <person name="Roalson E.H."/>
            <person name="Mir W."/>
            <person name="McCubbin A.G."/>
            <person name="Shore J.S."/>
        </authorList>
    </citation>
    <scope>NUCLEOTIDE SEQUENCE</scope>
    <source>
        <strain evidence="18">F60SS</strain>
    </source>
</reference>
<evidence type="ECO:0000256" key="15">
    <source>
        <dbReference type="SAM" id="MobiDB-lite"/>
    </source>
</evidence>
<dbReference type="Gene3D" id="3.30.200.20">
    <property type="entry name" value="Phosphorylase Kinase, domain 1"/>
    <property type="match status" value="1"/>
</dbReference>
<protein>
    <recommendedName>
        <fullName evidence="2">non-specific serine/threonine protein kinase</fullName>
        <ecNumber evidence="2">2.7.11.1</ecNumber>
    </recommendedName>
</protein>
<evidence type="ECO:0000313" key="18">
    <source>
        <dbReference type="EMBL" id="KAJ4849544.1"/>
    </source>
</evidence>
<dbReference type="Proteomes" id="UP001141552">
    <property type="component" value="Unassembled WGS sequence"/>
</dbReference>
<dbReference type="SUPFAM" id="SSF56112">
    <property type="entry name" value="Protein kinase-like (PK-like)"/>
    <property type="match status" value="1"/>
</dbReference>
<dbReference type="EC" id="2.7.11.1" evidence="2"/>
<accession>A0A9Q0GFZ7</accession>
<evidence type="ECO:0000256" key="2">
    <source>
        <dbReference type="ARBA" id="ARBA00012513"/>
    </source>
</evidence>
<dbReference type="Pfam" id="PF14380">
    <property type="entry name" value="WAK_assoc"/>
    <property type="match status" value="2"/>
</dbReference>
<dbReference type="AlphaFoldDB" id="A0A9Q0GFZ7"/>
<dbReference type="GO" id="GO:0030247">
    <property type="term" value="F:polysaccharide binding"/>
    <property type="evidence" value="ECO:0007669"/>
    <property type="project" value="InterPro"/>
</dbReference>
<evidence type="ECO:0000256" key="13">
    <source>
        <dbReference type="ARBA" id="ARBA00047899"/>
    </source>
</evidence>
<feature type="region of interest" description="Disordered" evidence="15">
    <location>
        <begin position="1007"/>
        <end position="1032"/>
    </location>
</feature>
<comment type="subcellular location">
    <subcellularLocation>
        <location evidence="1">Membrane</location>
        <topology evidence="1">Single-pass membrane protein</topology>
    </subcellularLocation>
</comment>
<evidence type="ECO:0000256" key="11">
    <source>
        <dbReference type="ARBA" id="ARBA00023136"/>
    </source>
</evidence>
<dbReference type="EMBL" id="JAKUCV010000564">
    <property type="protein sequence ID" value="KAJ4849544.1"/>
    <property type="molecule type" value="Genomic_DNA"/>
</dbReference>
<evidence type="ECO:0000256" key="6">
    <source>
        <dbReference type="ARBA" id="ARBA00022729"/>
    </source>
</evidence>
<dbReference type="InterPro" id="IPR025287">
    <property type="entry name" value="WAK_GUB"/>
</dbReference>
<dbReference type="Gene3D" id="1.10.510.10">
    <property type="entry name" value="Transferase(Phosphotransferase) domain 1"/>
    <property type="match status" value="1"/>
</dbReference>
<keyword evidence="4" id="KW-0808">Transferase</keyword>
<sequence>MFIPIKTCGDNQIIRFPFYIQGEQEPYCGYPGFNLSCRNGRPILKLSSDDYIVHEISYEDQSLRVSNAAVFDDPTKTCNPPIHNLSLPDDRFKFSSPKQTNIFFLYNCNSSSDTSLLKYKLDCSAGTGQELTNSSLSTLAMFDGDPLLSNASKKCENGVAAPVERDMTGNGGVQGMQSLLGRGFVLNWTASNCNICHGSGGKCGFNVSTYHFRCFCPDRPHAWQCQGKFFFLLLFLSRFVSILFCLLVKSVLSEDFKYENCKPKTCGFGPNISYPFYILGNGTDYCGHQGFSVRCDKGLPVFKTWLANFIIESINYEQQSFRLVDVDVMTNAACPSPSQNYSFGRSSSLSFVPYHADIYFFYSCNDSFSVNYTYSELKCNSSSTKKTFVALVPRDENVNWTQSACESLVVAPVQLGEWEINQTITNLDYIKFLHSGFTLKWMGLGNNCGKCQNSGGRCGFLDERETCYCPDGQHSKHCYDAKETQQHPACRPFFCGKLGEIKFPFSNSTNAENCGFLIVDGCEEETQRIQLEKGGRWYQTENISQAGTISIYDEVFREHLSLNQCQTFNNLNFPTSPLVHFQITHNLTLFKCNQTLRDYQQLDLVLNLQLQVYRVFHLNVQSFSYQVTLRLQVGLGIGCLCVVIMLLYILHRHCRKRQSHFTTARSFSKSDLEGASVNFGLPIYSYKELEEATKNFDSEKELGDGGFGSLRDGREVAVKRLYEHNYRRMEQFRNEIEILTRMRHKNLVSLYGCTSRRSRELLLVYEYIPNGTVADHLHGDRAKSNMLTWPIRMSIAIETASALAYLHASAVVHRDVKTNNILLDNNFCVKVADFGLSRLFPGDATHVSTAPQGTPGYVDPEYHQCYQLTGKSDVYSFGVVLIELISSKPAVDITRERSEINLANLAINKISKCEFDELIDLCLGYKTDEEVRRMTTSVAELAFRCLQQDKEMRPSMEEVLEELIRIERGEQKRHQEEVHDDAVELKTAMPPPSSPLYCDDAALLKNIRPPPSPDSVTNVWISSSSTTPSVSS</sequence>
<feature type="compositionally biased region" description="Low complexity" evidence="15">
    <location>
        <begin position="1022"/>
        <end position="1032"/>
    </location>
</feature>
<dbReference type="PANTHER" id="PTHR46008:SF2">
    <property type="entry name" value="LEAF RUST 10 DISEASE-RESISTANCE LOCUS RECEPTOR-LIKE PROTEIN KINASE-LIKE 1.4"/>
    <property type="match status" value="1"/>
</dbReference>
<feature type="transmembrane region" description="Helical" evidence="16">
    <location>
        <begin position="629"/>
        <end position="650"/>
    </location>
</feature>
<dbReference type="PROSITE" id="PS00108">
    <property type="entry name" value="PROTEIN_KINASE_ST"/>
    <property type="match status" value="1"/>
</dbReference>
<dbReference type="FunFam" id="1.10.510.10:FF:000161">
    <property type="entry name" value="Wall-associated receptor kinase-like 20"/>
    <property type="match status" value="1"/>
</dbReference>
<keyword evidence="3" id="KW-0723">Serine/threonine-protein kinase</keyword>
<dbReference type="GO" id="GO:0005524">
    <property type="term" value="F:ATP binding"/>
    <property type="evidence" value="ECO:0007669"/>
    <property type="project" value="UniProtKB-KW"/>
</dbReference>
<proteinExistence type="predicted"/>
<evidence type="ECO:0000259" key="17">
    <source>
        <dbReference type="PROSITE" id="PS50011"/>
    </source>
</evidence>
<evidence type="ECO:0000256" key="4">
    <source>
        <dbReference type="ARBA" id="ARBA00022679"/>
    </source>
</evidence>
<keyword evidence="7" id="KW-0547">Nucleotide-binding</keyword>
<dbReference type="InterPro" id="IPR011009">
    <property type="entry name" value="Kinase-like_dom_sf"/>
</dbReference>
<dbReference type="Pfam" id="PF13947">
    <property type="entry name" value="GUB_WAK_bind"/>
    <property type="match status" value="2"/>
</dbReference>
<evidence type="ECO:0000256" key="1">
    <source>
        <dbReference type="ARBA" id="ARBA00004167"/>
    </source>
</evidence>
<keyword evidence="12" id="KW-0325">Glycoprotein</keyword>
<dbReference type="InterPro" id="IPR032872">
    <property type="entry name" value="WAK_assoc_C"/>
</dbReference>
<evidence type="ECO:0000256" key="5">
    <source>
        <dbReference type="ARBA" id="ARBA00022692"/>
    </source>
</evidence>
<keyword evidence="10 16" id="KW-1133">Transmembrane helix</keyword>
<dbReference type="PROSITE" id="PS50011">
    <property type="entry name" value="PROTEIN_KINASE_DOM"/>
    <property type="match status" value="1"/>
</dbReference>
<name>A0A9Q0GFZ7_9ROSI</name>
<evidence type="ECO:0000256" key="3">
    <source>
        <dbReference type="ARBA" id="ARBA00022527"/>
    </source>
</evidence>
<dbReference type="SMART" id="SM00220">
    <property type="entry name" value="S_TKc"/>
    <property type="match status" value="1"/>
</dbReference>
<dbReference type="GO" id="GO:0005886">
    <property type="term" value="C:plasma membrane"/>
    <property type="evidence" value="ECO:0007669"/>
    <property type="project" value="UniProtKB-ARBA"/>
</dbReference>
<organism evidence="18 19">
    <name type="scientific">Turnera subulata</name>
    <dbReference type="NCBI Taxonomy" id="218843"/>
    <lineage>
        <taxon>Eukaryota</taxon>
        <taxon>Viridiplantae</taxon>
        <taxon>Streptophyta</taxon>
        <taxon>Embryophyta</taxon>
        <taxon>Tracheophyta</taxon>
        <taxon>Spermatophyta</taxon>
        <taxon>Magnoliopsida</taxon>
        <taxon>eudicotyledons</taxon>
        <taxon>Gunneridae</taxon>
        <taxon>Pentapetalae</taxon>
        <taxon>rosids</taxon>
        <taxon>fabids</taxon>
        <taxon>Malpighiales</taxon>
        <taxon>Passifloraceae</taxon>
        <taxon>Turnera</taxon>
    </lineage>
</organism>
<dbReference type="GO" id="GO:0004674">
    <property type="term" value="F:protein serine/threonine kinase activity"/>
    <property type="evidence" value="ECO:0007669"/>
    <property type="project" value="UniProtKB-KW"/>
</dbReference>
<evidence type="ECO:0000256" key="9">
    <source>
        <dbReference type="ARBA" id="ARBA00022840"/>
    </source>
</evidence>
<keyword evidence="11 16" id="KW-0472">Membrane</keyword>
<evidence type="ECO:0000256" key="8">
    <source>
        <dbReference type="ARBA" id="ARBA00022777"/>
    </source>
</evidence>
<keyword evidence="9" id="KW-0067">ATP-binding</keyword>
<evidence type="ECO:0000256" key="12">
    <source>
        <dbReference type="ARBA" id="ARBA00023180"/>
    </source>
</evidence>
<dbReference type="InterPro" id="IPR000719">
    <property type="entry name" value="Prot_kinase_dom"/>
</dbReference>
<dbReference type="Pfam" id="PF00069">
    <property type="entry name" value="Pkinase"/>
    <property type="match status" value="1"/>
</dbReference>
<dbReference type="OrthoDB" id="4062651at2759"/>
<dbReference type="PANTHER" id="PTHR46008">
    <property type="entry name" value="LEAF RUST 10 DISEASE-RESISTANCE LOCUS RECEPTOR-LIKE PROTEIN KINASE-LIKE 1.4"/>
    <property type="match status" value="1"/>
</dbReference>
<keyword evidence="8" id="KW-0418">Kinase</keyword>
<gene>
    <name evidence="18" type="ORF">Tsubulata_042056</name>
</gene>
<comment type="catalytic activity">
    <reaction evidence="14">
        <text>L-seryl-[protein] + ATP = O-phospho-L-seryl-[protein] + ADP + H(+)</text>
        <dbReference type="Rhea" id="RHEA:17989"/>
        <dbReference type="Rhea" id="RHEA-COMP:9863"/>
        <dbReference type="Rhea" id="RHEA-COMP:11604"/>
        <dbReference type="ChEBI" id="CHEBI:15378"/>
        <dbReference type="ChEBI" id="CHEBI:29999"/>
        <dbReference type="ChEBI" id="CHEBI:30616"/>
        <dbReference type="ChEBI" id="CHEBI:83421"/>
        <dbReference type="ChEBI" id="CHEBI:456216"/>
        <dbReference type="EC" id="2.7.11.1"/>
    </reaction>
</comment>
<keyword evidence="5 16" id="KW-0812">Transmembrane</keyword>
<feature type="domain" description="Protein kinase" evidence="17">
    <location>
        <begin position="696"/>
        <end position="966"/>
    </location>
</feature>
<evidence type="ECO:0000256" key="10">
    <source>
        <dbReference type="ARBA" id="ARBA00022989"/>
    </source>
</evidence>
<keyword evidence="6" id="KW-0732">Signal</keyword>